<gene>
    <name evidence="4" type="ORF">NP596_07410</name>
</gene>
<dbReference type="Proteomes" id="UP001524586">
    <property type="component" value="Unassembled WGS sequence"/>
</dbReference>
<proteinExistence type="predicted"/>
<dbReference type="PANTHER" id="PTHR43877">
    <property type="entry name" value="AMINOALKYLPHOSPHONATE N-ACETYLTRANSFERASE-RELATED-RELATED"/>
    <property type="match status" value="1"/>
</dbReference>
<organism evidence="4 5">
    <name type="scientific">Methylomonas rivi</name>
    <dbReference type="NCBI Taxonomy" id="2952226"/>
    <lineage>
        <taxon>Bacteria</taxon>
        <taxon>Pseudomonadati</taxon>
        <taxon>Pseudomonadota</taxon>
        <taxon>Gammaproteobacteria</taxon>
        <taxon>Methylococcales</taxon>
        <taxon>Methylococcaceae</taxon>
        <taxon>Methylomonas</taxon>
    </lineage>
</organism>
<dbReference type="SUPFAM" id="SSF55729">
    <property type="entry name" value="Acyl-CoA N-acyltransferases (Nat)"/>
    <property type="match status" value="1"/>
</dbReference>
<keyword evidence="5" id="KW-1185">Reference proteome</keyword>
<dbReference type="InterPro" id="IPR050832">
    <property type="entry name" value="Bact_Acetyltransf"/>
</dbReference>
<dbReference type="RefSeq" id="WP_256614662.1">
    <property type="nucleotide sequence ID" value="NZ_JANIBK010000027.1"/>
</dbReference>
<evidence type="ECO:0000256" key="2">
    <source>
        <dbReference type="ARBA" id="ARBA00023315"/>
    </source>
</evidence>
<comment type="caution">
    <text evidence="4">The sequence shown here is derived from an EMBL/GenBank/DDBJ whole genome shotgun (WGS) entry which is preliminary data.</text>
</comment>
<dbReference type="InterPro" id="IPR016181">
    <property type="entry name" value="Acyl_CoA_acyltransferase"/>
</dbReference>
<dbReference type="CDD" id="cd04301">
    <property type="entry name" value="NAT_SF"/>
    <property type="match status" value="1"/>
</dbReference>
<evidence type="ECO:0000256" key="1">
    <source>
        <dbReference type="ARBA" id="ARBA00022679"/>
    </source>
</evidence>
<feature type="domain" description="N-acetyltransferase" evidence="3">
    <location>
        <begin position="3"/>
        <end position="153"/>
    </location>
</feature>
<dbReference type="EMBL" id="JANIBK010000027">
    <property type="protein sequence ID" value="MCQ8128283.1"/>
    <property type="molecule type" value="Genomic_DNA"/>
</dbReference>
<keyword evidence="2" id="KW-0012">Acyltransferase</keyword>
<dbReference type="Pfam" id="PF00583">
    <property type="entry name" value="Acetyltransf_1"/>
    <property type="match status" value="1"/>
</dbReference>
<sequence length="157" mass="17752">MNIINLAAEPEHIPTLAAWHQREWAHLNPGGTLEKRMDKMRRYLDDGLLPSTFVCKYDGQLAGSAAIVESDMDTRPELTPWLASVFVAPAFRRRGLGGELVKHAMRQAALAGIRRLYLFTPDRAAFYRKLGWQIVSEEDYRGCAVTVMQVDLQQPDP</sequence>
<protein>
    <submittedName>
        <fullName evidence="4">GNAT family N-acetyltransferase</fullName>
    </submittedName>
</protein>
<reference evidence="4 5" key="1">
    <citation type="submission" date="2022-07" db="EMBL/GenBank/DDBJ databases">
        <title>Methylomonas rivi sp. nov., Methylomonas rosea sp. nov., Methylomonas aureus sp. nov. and Methylomonas subterranea sp. nov., four novel methanotrophs isolated from a freshwater creek and the deep terrestrial subsurface.</title>
        <authorList>
            <person name="Abin C."/>
            <person name="Sankaranarayanan K."/>
            <person name="Garner C."/>
            <person name="Sindelar R."/>
            <person name="Kotary K."/>
            <person name="Garner R."/>
            <person name="Barclay S."/>
            <person name="Lawson P."/>
            <person name="Krumholz L."/>
        </authorList>
    </citation>
    <scope>NUCLEOTIDE SEQUENCE [LARGE SCALE GENOMIC DNA]</scope>
    <source>
        <strain evidence="4 5">WSC-6</strain>
    </source>
</reference>
<evidence type="ECO:0000313" key="5">
    <source>
        <dbReference type="Proteomes" id="UP001524586"/>
    </source>
</evidence>
<keyword evidence="1" id="KW-0808">Transferase</keyword>
<evidence type="ECO:0000259" key="3">
    <source>
        <dbReference type="PROSITE" id="PS51186"/>
    </source>
</evidence>
<name>A0ABT1U3Z5_9GAMM</name>
<dbReference type="Gene3D" id="3.40.630.30">
    <property type="match status" value="1"/>
</dbReference>
<dbReference type="InterPro" id="IPR000182">
    <property type="entry name" value="GNAT_dom"/>
</dbReference>
<accession>A0ABT1U3Z5</accession>
<evidence type="ECO:0000313" key="4">
    <source>
        <dbReference type="EMBL" id="MCQ8128283.1"/>
    </source>
</evidence>
<dbReference type="PROSITE" id="PS51186">
    <property type="entry name" value="GNAT"/>
    <property type="match status" value="1"/>
</dbReference>